<evidence type="ECO:0000259" key="9">
    <source>
        <dbReference type="Pfam" id="PF00291"/>
    </source>
</evidence>
<feature type="domain" description="Tryptophan synthase beta chain-like PALP" evidence="9">
    <location>
        <begin position="21"/>
        <end position="309"/>
    </location>
</feature>
<dbReference type="NCBIfam" id="NF005292">
    <property type="entry name" value="PRK06815.1"/>
    <property type="match status" value="1"/>
</dbReference>
<dbReference type="GO" id="GO:0009097">
    <property type="term" value="P:isoleucine biosynthetic process"/>
    <property type="evidence" value="ECO:0007669"/>
    <property type="project" value="TreeGrafter"/>
</dbReference>
<dbReference type="GO" id="GO:0006567">
    <property type="term" value="P:L-threonine catabolic process"/>
    <property type="evidence" value="ECO:0007669"/>
    <property type="project" value="TreeGrafter"/>
</dbReference>
<dbReference type="Pfam" id="PF00291">
    <property type="entry name" value="PALP"/>
    <property type="match status" value="1"/>
</dbReference>
<evidence type="ECO:0000256" key="6">
    <source>
        <dbReference type="ARBA" id="ARBA00023239"/>
    </source>
</evidence>
<evidence type="ECO:0000256" key="8">
    <source>
        <dbReference type="ARBA" id="ARBA00031427"/>
    </source>
</evidence>
<comment type="catalytic activity">
    <reaction evidence="1">
        <text>L-threonine = 2-oxobutanoate + NH4(+)</text>
        <dbReference type="Rhea" id="RHEA:22108"/>
        <dbReference type="ChEBI" id="CHEBI:16763"/>
        <dbReference type="ChEBI" id="CHEBI:28938"/>
        <dbReference type="ChEBI" id="CHEBI:57926"/>
        <dbReference type="EC" id="4.3.1.19"/>
    </reaction>
</comment>
<keyword evidence="6 10" id="KW-0456">Lyase</keyword>
<dbReference type="STRING" id="211114.SAMN04489726_2478"/>
<dbReference type="GO" id="GO:0004794">
    <property type="term" value="F:threonine deaminase activity"/>
    <property type="evidence" value="ECO:0007669"/>
    <property type="project" value="UniProtKB-EC"/>
</dbReference>
<accession>A0A1G9ULC1</accession>
<protein>
    <recommendedName>
        <fullName evidence="4">threonine ammonia-lyase</fullName>
        <ecNumber evidence="4">4.3.1.19</ecNumber>
    </recommendedName>
    <alternativeName>
        <fullName evidence="8">Threonine deaminase</fullName>
    </alternativeName>
</protein>
<keyword evidence="5" id="KW-0663">Pyridoxal phosphate</keyword>
<evidence type="ECO:0000313" key="10">
    <source>
        <dbReference type="EMBL" id="SDM60739.1"/>
    </source>
</evidence>
<dbReference type="PANTHER" id="PTHR48078:SF6">
    <property type="entry name" value="L-THREONINE DEHYDRATASE CATABOLIC TDCB"/>
    <property type="match status" value="1"/>
</dbReference>
<dbReference type="InterPro" id="IPR036052">
    <property type="entry name" value="TrpB-like_PALP_sf"/>
</dbReference>
<reference evidence="10 11" key="1">
    <citation type="submission" date="2016-10" db="EMBL/GenBank/DDBJ databases">
        <authorList>
            <person name="de Groot N.N."/>
        </authorList>
    </citation>
    <scope>NUCLEOTIDE SEQUENCE [LARGE SCALE GENOMIC DNA]</scope>
    <source>
        <strain evidence="10 11">DSM 44149</strain>
    </source>
</reference>
<evidence type="ECO:0000256" key="5">
    <source>
        <dbReference type="ARBA" id="ARBA00022898"/>
    </source>
</evidence>
<keyword evidence="11" id="KW-1185">Reference proteome</keyword>
<dbReference type="OrthoDB" id="4408011at2"/>
<evidence type="ECO:0000256" key="1">
    <source>
        <dbReference type="ARBA" id="ARBA00001274"/>
    </source>
</evidence>
<dbReference type="GO" id="GO:0006565">
    <property type="term" value="P:L-serine catabolic process"/>
    <property type="evidence" value="ECO:0007669"/>
    <property type="project" value="TreeGrafter"/>
</dbReference>
<dbReference type="AlphaFoldDB" id="A0A1G9ULC1"/>
<dbReference type="InterPro" id="IPR001926">
    <property type="entry name" value="TrpB-like_PALP"/>
</dbReference>
<dbReference type="InterPro" id="IPR050147">
    <property type="entry name" value="Ser/Thr_Dehydratase"/>
</dbReference>
<comment type="cofactor">
    <cofactor evidence="2">
        <name>pyridoxal 5'-phosphate</name>
        <dbReference type="ChEBI" id="CHEBI:597326"/>
    </cofactor>
</comment>
<dbReference type="RefSeq" id="WP_030430640.1">
    <property type="nucleotide sequence ID" value="NZ_JOEF01000014.1"/>
</dbReference>
<dbReference type="GO" id="GO:0030170">
    <property type="term" value="F:pyridoxal phosphate binding"/>
    <property type="evidence" value="ECO:0007669"/>
    <property type="project" value="InterPro"/>
</dbReference>
<evidence type="ECO:0000256" key="7">
    <source>
        <dbReference type="ARBA" id="ARBA00025527"/>
    </source>
</evidence>
<dbReference type="EC" id="4.3.1.19" evidence="4"/>
<dbReference type="EMBL" id="LT629701">
    <property type="protein sequence ID" value="SDM60739.1"/>
    <property type="molecule type" value="Genomic_DNA"/>
</dbReference>
<dbReference type="GO" id="GO:0003941">
    <property type="term" value="F:L-serine ammonia-lyase activity"/>
    <property type="evidence" value="ECO:0007669"/>
    <property type="project" value="TreeGrafter"/>
</dbReference>
<comment type="function">
    <text evidence="7">Catalyzes the anaerobic formation of alpha-ketobutyrate and ammonia from threonine in a two-step reaction. The first step involved a dehydration of threonine and a production of enamine intermediates (aminocrotonate), which tautomerizes to its imine form (iminobutyrate). Both intermediates are unstable and short-lived. The second step is the nonenzymatic hydrolysis of the enamine/imine intermediates to form 2-ketobutyrate and free ammonia. In the low water environment of the cell, the second step is accelerated by RidA.</text>
</comment>
<dbReference type="CDD" id="cd01562">
    <property type="entry name" value="Thr-dehyd"/>
    <property type="match status" value="1"/>
</dbReference>
<proteinExistence type="inferred from homology"/>
<name>A0A1G9ULC1_ALLAB</name>
<comment type="similarity">
    <text evidence="3">Belongs to the serine/threonine dehydratase family.</text>
</comment>
<dbReference type="PROSITE" id="PS00165">
    <property type="entry name" value="DEHYDRATASE_SER_THR"/>
    <property type="match status" value="1"/>
</dbReference>
<dbReference type="FunFam" id="3.40.50.1100:FF:000005">
    <property type="entry name" value="Threonine dehydratase catabolic"/>
    <property type="match status" value="1"/>
</dbReference>
<dbReference type="Proteomes" id="UP000183376">
    <property type="component" value="Chromosome I"/>
</dbReference>
<dbReference type="InterPro" id="IPR000634">
    <property type="entry name" value="Ser/Thr_deHydtase_PyrdxlP-BS"/>
</dbReference>
<sequence length="328" mass="34081">MLEKARDIARRSQEIAPKLLEHLTVTPLLPFSALGAHLGADLLVKCEHLQRTGSFKARGALAKTLTFTSEQRRRGVVTASSGNHGLGVANALAALGGQGVVFVPENASPVKVAAIERLGARIQRHGTDVGVLERLAREHAADHDMVYIPPYNDPEVIAGQGTVAVEMLEQTGELDAVVVAVGGGGLISGVASVLKRRWPGVRIIGASPANDAGMIASVRAGEVVWVDAEPTLSEGTSGNIEPGAITVELCRSLVDDWVLVDEGAIAAALRMIVDTEHHLVEGAAAMAFAAALAKRDELGGRRVAVISCGANISADLLADALSTTSRSG</sequence>
<evidence type="ECO:0000256" key="2">
    <source>
        <dbReference type="ARBA" id="ARBA00001933"/>
    </source>
</evidence>
<evidence type="ECO:0000313" key="11">
    <source>
        <dbReference type="Proteomes" id="UP000183376"/>
    </source>
</evidence>
<dbReference type="eggNOG" id="COG1171">
    <property type="taxonomic scope" value="Bacteria"/>
</dbReference>
<organism evidence="10 11">
    <name type="scientific">Allokutzneria albata</name>
    <name type="common">Kibdelosporangium albatum</name>
    <dbReference type="NCBI Taxonomy" id="211114"/>
    <lineage>
        <taxon>Bacteria</taxon>
        <taxon>Bacillati</taxon>
        <taxon>Actinomycetota</taxon>
        <taxon>Actinomycetes</taxon>
        <taxon>Pseudonocardiales</taxon>
        <taxon>Pseudonocardiaceae</taxon>
        <taxon>Allokutzneria</taxon>
    </lineage>
</organism>
<gene>
    <name evidence="10" type="ORF">SAMN04489726_2478</name>
</gene>
<dbReference type="Gene3D" id="3.40.50.1100">
    <property type="match status" value="2"/>
</dbReference>
<dbReference type="PANTHER" id="PTHR48078">
    <property type="entry name" value="THREONINE DEHYDRATASE, MITOCHONDRIAL-RELATED"/>
    <property type="match status" value="1"/>
</dbReference>
<dbReference type="SUPFAM" id="SSF53686">
    <property type="entry name" value="Tryptophan synthase beta subunit-like PLP-dependent enzymes"/>
    <property type="match status" value="1"/>
</dbReference>
<evidence type="ECO:0000256" key="3">
    <source>
        <dbReference type="ARBA" id="ARBA00010869"/>
    </source>
</evidence>
<evidence type="ECO:0000256" key="4">
    <source>
        <dbReference type="ARBA" id="ARBA00012096"/>
    </source>
</evidence>